<evidence type="ECO:0000256" key="3">
    <source>
        <dbReference type="ARBA" id="ARBA00022898"/>
    </source>
</evidence>
<evidence type="ECO:0000313" key="4">
    <source>
        <dbReference type="EMBL" id="VAX42376.1"/>
    </source>
</evidence>
<accession>A0A3B1DHW4</accession>
<dbReference type="GO" id="GO:0030170">
    <property type="term" value="F:pyridoxal phosphate binding"/>
    <property type="evidence" value="ECO:0007669"/>
    <property type="project" value="InterPro"/>
</dbReference>
<dbReference type="Gene3D" id="3.40.640.10">
    <property type="entry name" value="Type I PLP-dependent aspartate aminotransferase-like (Major domain)"/>
    <property type="match status" value="1"/>
</dbReference>
<organism evidence="4">
    <name type="scientific">hydrothermal vent metagenome</name>
    <dbReference type="NCBI Taxonomy" id="652676"/>
    <lineage>
        <taxon>unclassified sequences</taxon>
        <taxon>metagenomes</taxon>
        <taxon>ecological metagenomes</taxon>
    </lineage>
</organism>
<dbReference type="Pfam" id="PF01053">
    <property type="entry name" value="Cys_Met_Meta_PP"/>
    <property type="match status" value="1"/>
</dbReference>
<dbReference type="CDD" id="cd00614">
    <property type="entry name" value="CGS_like"/>
    <property type="match status" value="1"/>
</dbReference>
<keyword evidence="4" id="KW-0456">Lyase</keyword>
<dbReference type="InterPro" id="IPR054542">
    <property type="entry name" value="Cys_met_metab_PP"/>
</dbReference>
<protein>
    <submittedName>
        <fullName evidence="4">Cystathionine gamma-lyase</fullName>
        <ecNumber evidence="4">4.4.1.1</ecNumber>
    </submittedName>
</protein>
<dbReference type="PANTHER" id="PTHR11808:SF75">
    <property type="entry name" value="CYSTATHIONINE GAMMA-SYNTHASE"/>
    <property type="match status" value="1"/>
</dbReference>
<dbReference type="GO" id="GO:0019346">
    <property type="term" value="P:transsulfuration"/>
    <property type="evidence" value="ECO:0007669"/>
    <property type="project" value="InterPro"/>
</dbReference>
<dbReference type="PIRSF" id="PIRSF001434">
    <property type="entry name" value="CGS"/>
    <property type="match status" value="1"/>
</dbReference>
<dbReference type="EMBL" id="UOGL01000651">
    <property type="protein sequence ID" value="VAX42376.1"/>
    <property type="molecule type" value="Genomic_DNA"/>
</dbReference>
<dbReference type="GO" id="GO:0005737">
    <property type="term" value="C:cytoplasm"/>
    <property type="evidence" value="ECO:0007669"/>
    <property type="project" value="TreeGrafter"/>
</dbReference>
<dbReference type="FunFam" id="3.90.1150.10:FF:000008">
    <property type="entry name" value="Cystathionine gamma-synthase"/>
    <property type="match status" value="1"/>
</dbReference>
<dbReference type="GO" id="GO:0019343">
    <property type="term" value="P:cysteine biosynthetic process via cystathionine"/>
    <property type="evidence" value="ECO:0007669"/>
    <property type="project" value="TreeGrafter"/>
</dbReference>
<dbReference type="InterPro" id="IPR000277">
    <property type="entry name" value="Cys/Met-Metab_PyrdxlP-dep_enz"/>
</dbReference>
<dbReference type="PROSITE" id="PS00868">
    <property type="entry name" value="CYS_MET_METAB_PP"/>
    <property type="match status" value="1"/>
</dbReference>
<dbReference type="InterPro" id="IPR015424">
    <property type="entry name" value="PyrdxlP-dep_Trfase"/>
</dbReference>
<dbReference type="InterPro" id="IPR015421">
    <property type="entry name" value="PyrdxlP-dep_Trfase_major"/>
</dbReference>
<comment type="cofactor">
    <cofactor evidence="1">
        <name>pyridoxal 5'-phosphate</name>
        <dbReference type="ChEBI" id="CHEBI:597326"/>
    </cofactor>
</comment>
<comment type="similarity">
    <text evidence="2">Belongs to the trans-sulfuration enzymes family.</text>
</comment>
<evidence type="ECO:0000256" key="2">
    <source>
        <dbReference type="ARBA" id="ARBA00009077"/>
    </source>
</evidence>
<dbReference type="FunFam" id="3.40.640.10:FF:000009">
    <property type="entry name" value="Cystathionine gamma-synthase homolog"/>
    <property type="match status" value="1"/>
</dbReference>
<gene>
    <name evidence="4" type="ORF">MNBD_PLANCTO02-2669</name>
</gene>
<dbReference type="Gene3D" id="3.90.1150.10">
    <property type="entry name" value="Aspartate Aminotransferase, domain 1"/>
    <property type="match status" value="1"/>
</dbReference>
<dbReference type="PANTHER" id="PTHR11808">
    <property type="entry name" value="TRANS-SULFURATION ENZYME FAMILY MEMBER"/>
    <property type="match status" value="1"/>
</dbReference>
<sequence>TLHKTVKKMHFQTRSIHVGIDKDSAYNSATTPIYQASTFRWDTLESNKGYDYTRSGNPTRSALEENIASLEGGTDCRATSTGMSAITAALHLFDTGSHIIAGHDIYGGTYRLFADIFSKMGLTFSFVNMGDPQNVKDALTEKTKGIWIETPSNPLLNLVDIQAITTIAKEANCLTVADNTFLSPYLQRPFEHGVDVIVHSTTKYLNGHSDVVGGCVVTKSEAEAERIAYIVNGLGLACSPFDAWLVLRGIKTLGPRMEAHQKGAIALANMLNEHPQVEKVYFPGLESHPQHELAKRQQDGFGAMLSFDVAGDRALAEKVLYGTQLFQLAESLGGVESLIEYPDTMSHASMNETARRKAGITEKTIRVSVGIEHPDDLVQDMKQALEG</sequence>
<reference evidence="4" key="1">
    <citation type="submission" date="2018-06" db="EMBL/GenBank/DDBJ databases">
        <authorList>
            <person name="Zhirakovskaya E."/>
        </authorList>
    </citation>
    <scope>NUCLEOTIDE SEQUENCE</scope>
</reference>
<dbReference type="AlphaFoldDB" id="A0A3B1DHW4"/>
<dbReference type="SUPFAM" id="SSF53383">
    <property type="entry name" value="PLP-dependent transferases"/>
    <property type="match status" value="1"/>
</dbReference>
<dbReference type="InterPro" id="IPR015422">
    <property type="entry name" value="PyrdxlP-dep_Trfase_small"/>
</dbReference>
<evidence type="ECO:0000256" key="1">
    <source>
        <dbReference type="ARBA" id="ARBA00001933"/>
    </source>
</evidence>
<dbReference type="GO" id="GO:0003962">
    <property type="term" value="F:cystathionine gamma-synthase activity"/>
    <property type="evidence" value="ECO:0007669"/>
    <property type="project" value="TreeGrafter"/>
</dbReference>
<keyword evidence="3" id="KW-0663">Pyridoxal phosphate</keyword>
<feature type="non-terminal residue" evidence="4">
    <location>
        <position position="1"/>
    </location>
</feature>
<proteinExistence type="inferred from homology"/>
<dbReference type="EC" id="4.4.1.1" evidence="4"/>
<name>A0A3B1DHW4_9ZZZZ</name>
<dbReference type="GO" id="GO:0004123">
    <property type="term" value="F:cystathionine gamma-lyase activity"/>
    <property type="evidence" value="ECO:0007669"/>
    <property type="project" value="TreeGrafter"/>
</dbReference>